<evidence type="ECO:0000313" key="2">
    <source>
        <dbReference type="Proteomes" id="UP000786693"/>
    </source>
</evidence>
<proteinExistence type="predicted"/>
<sequence>MTKKRTVRHSFAIRHKRSGNTIDGHVDVIACRATGGCDLMFSHAPVLEPGGKAWFSNSAAYAASEEDADDTIDYWLDMLRSAHDVVPWTPL</sequence>
<organism evidence="1 2">
    <name type="scientific">Jannaschia pagri</name>
    <dbReference type="NCBI Taxonomy" id="2829797"/>
    <lineage>
        <taxon>Bacteria</taxon>
        <taxon>Pseudomonadati</taxon>
        <taxon>Pseudomonadota</taxon>
        <taxon>Alphaproteobacteria</taxon>
        <taxon>Rhodobacterales</taxon>
        <taxon>Roseobacteraceae</taxon>
        <taxon>Jannaschia</taxon>
    </lineage>
</organism>
<dbReference type="EMBL" id="BPFH01000001">
    <property type="protein sequence ID" value="GIT93603.1"/>
    <property type="molecule type" value="Genomic_DNA"/>
</dbReference>
<dbReference type="RefSeq" id="WP_220747132.1">
    <property type="nucleotide sequence ID" value="NZ_BPFH01000001.1"/>
</dbReference>
<name>A0ABQ4NGR7_9RHOB</name>
<accession>A0ABQ4NGR7</accession>
<gene>
    <name evidence="1" type="ORF">JANAI62_02260</name>
</gene>
<comment type="caution">
    <text evidence="1">The sequence shown here is derived from an EMBL/GenBank/DDBJ whole genome shotgun (WGS) entry which is preliminary data.</text>
</comment>
<reference evidence="1 2" key="1">
    <citation type="submission" date="2021-05" db="EMBL/GenBank/DDBJ databases">
        <title>Bacteria Genome sequencing.</title>
        <authorList>
            <person name="Takabe Y."/>
            <person name="Nakajima Y."/>
            <person name="Suzuki S."/>
            <person name="Shiozaki T."/>
        </authorList>
    </citation>
    <scope>NUCLEOTIDE SEQUENCE [LARGE SCALE GENOMIC DNA]</scope>
    <source>
        <strain evidence="1 2">AI_62</strain>
    </source>
</reference>
<protein>
    <submittedName>
        <fullName evidence="1">Uncharacterized protein</fullName>
    </submittedName>
</protein>
<dbReference type="Proteomes" id="UP000786693">
    <property type="component" value="Unassembled WGS sequence"/>
</dbReference>
<keyword evidence="2" id="KW-1185">Reference proteome</keyword>
<evidence type="ECO:0000313" key="1">
    <source>
        <dbReference type="EMBL" id="GIT93603.1"/>
    </source>
</evidence>